<organism evidence="4">
    <name type="scientific">uncultured Gemmatimonadaceae bacterium</name>
    <dbReference type="NCBI Taxonomy" id="246130"/>
    <lineage>
        <taxon>Bacteria</taxon>
        <taxon>Pseudomonadati</taxon>
        <taxon>Gemmatimonadota</taxon>
        <taxon>Gemmatimonadia</taxon>
        <taxon>Gemmatimonadales</taxon>
        <taxon>Gemmatimonadaceae</taxon>
        <taxon>environmental samples</taxon>
    </lineage>
</organism>
<gene>
    <name evidence="4" type="ORF">AVDCRST_MAG40-1293</name>
</gene>
<dbReference type="CDD" id="cd17546">
    <property type="entry name" value="REC_hyHK_CKI1_RcsC-like"/>
    <property type="match status" value="1"/>
</dbReference>
<dbReference type="EMBL" id="CADCTX010000400">
    <property type="protein sequence ID" value="CAA9317285.1"/>
    <property type="molecule type" value="Genomic_DNA"/>
</dbReference>
<dbReference type="AlphaFoldDB" id="A0A6J4L210"/>
<dbReference type="Gene3D" id="3.40.50.2300">
    <property type="match status" value="1"/>
</dbReference>
<dbReference type="PANTHER" id="PTHR45339:SF3">
    <property type="entry name" value="HISTIDINE KINASE"/>
    <property type="match status" value="1"/>
</dbReference>
<dbReference type="GO" id="GO:0000160">
    <property type="term" value="P:phosphorelay signal transduction system"/>
    <property type="evidence" value="ECO:0007669"/>
    <property type="project" value="InterPro"/>
</dbReference>
<dbReference type="InterPro" id="IPR001789">
    <property type="entry name" value="Sig_transdc_resp-reg_receiver"/>
</dbReference>
<feature type="non-terminal residue" evidence="4">
    <location>
        <position position="1"/>
    </location>
</feature>
<evidence type="ECO:0000256" key="1">
    <source>
        <dbReference type="ARBA" id="ARBA00022553"/>
    </source>
</evidence>
<keyword evidence="1 2" id="KW-0597">Phosphoprotein</keyword>
<reference evidence="4" key="1">
    <citation type="submission" date="2020-02" db="EMBL/GenBank/DDBJ databases">
        <authorList>
            <person name="Meier V. D."/>
        </authorList>
    </citation>
    <scope>NUCLEOTIDE SEQUENCE</scope>
    <source>
        <strain evidence="4">AVDCRST_MAG40</strain>
    </source>
</reference>
<dbReference type="InterPro" id="IPR011006">
    <property type="entry name" value="CheY-like_superfamily"/>
</dbReference>
<protein>
    <submittedName>
        <fullName evidence="4">SigmaB asociated two-component system sensor protein</fullName>
    </submittedName>
</protein>
<evidence type="ECO:0000313" key="4">
    <source>
        <dbReference type="EMBL" id="CAA9317285.1"/>
    </source>
</evidence>
<dbReference type="Pfam" id="PF00072">
    <property type="entry name" value="Response_reg"/>
    <property type="match status" value="1"/>
</dbReference>
<dbReference type="SUPFAM" id="SSF52172">
    <property type="entry name" value="CheY-like"/>
    <property type="match status" value="1"/>
</dbReference>
<evidence type="ECO:0000256" key="2">
    <source>
        <dbReference type="PROSITE-ProRule" id="PRU00169"/>
    </source>
</evidence>
<dbReference type="PROSITE" id="PS50110">
    <property type="entry name" value="RESPONSE_REGULATORY"/>
    <property type="match status" value="1"/>
</dbReference>
<dbReference type="PANTHER" id="PTHR45339">
    <property type="entry name" value="HYBRID SIGNAL TRANSDUCTION HISTIDINE KINASE J"/>
    <property type="match status" value="1"/>
</dbReference>
<name>A0A6J4L210_9BACT</name>
<feature type="domain" description="Response regulatory" evidence="3">
    <location>
        <begin position="170"/>
        <end position="287"/>
    </location>
</feature>
<accession>A0A6J4L210</accession>
<sequence length="289" mass="31423">DAGPREAVQCALDELERRGARRARRLAVVQDGSPLDHATLTLLGAGDDVDVVELSPAEAVPELRLHGADCAVLALGPDADWAVELLDRLAQEAGLAEVPLVAYLPEPAPQLQDRLDALAARVNLTTAGSPERLVDATALFLHRAEARLPEPTRRVLAGSRTADEVFRGRKVLVVDDDIRNVFALASTLEQRGMQVVFAENGREGIAKLRAHPDVDLVLLDVMMPEMDGYETARAIRAMERFAALPIISLTAKAMKGDRRKSLDAGASDYITKPVDVDALLSLMRVWLHR</sequence>
<feature type="modified residue" description="4-aspartylphosphate" evidence="2">
    <location>
        <position position="220"/>
    </location>
</feature>
<proteinExistence type="predicted"/>
<dbReference type="SMART" id="SM00448">
    <property type="entry name" value="REC"/>
    <property type="match status" value="1"/>
</dbReference>
<evidence type="ECO:0000259" key="3">
    <source>
        <dbReference type="PROSITE" id="PS50110"/>
    </source>
</evidence>